<protein>
    <submittedName>
        <fullName evidence="3">Transposase</fullName>
    </submittedName>
</protein>
<comment type="caution">
    <text evidence="3">The sequence shown here is derived from an EMBL/GenBank/DDBJ whole genome shotgun (WGS) entry which is preliminary data.</text>
</comment>
<feature type="non-terminal residue" evidence="3">
    <location>
        <position position="420"/>
    </location>
</feature>
<keyword evidence="4" id="KW-1185">Reference proteome</keyword>
<feature type="domain" description="Transposase InsH N-terminal" evidence="2">
    <location>
        <begin position="24"/>
        <end position="112"/>
    </location>
</feature>
<feature type="domain" description="Transposase IS4-like" evidence="1">
    <location>
        <begin position="310"/>
        <end position="405"/>
    </location>
</feature>
<gene>
    <name evidence="3" type="ORF">ACFQMJ_35370</name>
</gene>
<dbReference type="PANTHER" id="PTHR35604:SF2">
    <property type="entry name" value="TRANSPOSASE INSH FOR INSERTION SEQUENCE ELEMENT IS5A-RELATED"/>
    <property type="match status" value="1"/>
</dbReference>
<dbReference type="Proteomes" id="UP001596378">
    <property type="component" value="Unassembled WGS sequence"/>
</dbReference>
<evidence type="ECO:0000259" key="1">
    <source>
        <dbReference type="Pfam" id="PF01609"/>
    </source>
</evidence>
<sequence>GAHMHNVRYKTFDQLSFADILVYSKLPDHPFWSHVEKKIDFSFADKLCSVLYTGRGQHPYAPSLKLKVHLIQAYYAMSDRQTEEKIIGDLFMKRFLELPVDFFGFDHSTIGLDRTRMGTAMFQACHLYVLAQMHHLGLWGEKNEQWIIDSFPIQVAMTRPGAYALIQRAMLRLFQVMKRSHHELFRLSERAVVHEAMLYRLPRTATKSDCMLAFSKLVAQAYGLLQWFQLEEVERLVQQWPNPDTQRSFAQLLAALKQILEENSRPALPDDAPPTSEDNKDAAVQYKKIPVKERPSNRIVNVTDVSARVGTKNKSTKIYGYKAQNLTTTNGVILDTKVIAATEHDREAMEGMVRNTQHFWGQSARELLGDSAYGHGKQREALDRLGVSIIAPVQETKNPTGLYDLREFTYNPSTDTFQCP</sequence>
<name>A0ABW2FL02_9BACL</name>
<dbReference type="Pfam" id="PF05598">
    <property type="entry name" value="DUF772"/>
    <property type="match status" value="1"/>
</dbReference>
<evidence type="ECO:0000313" key="3">
    <source>
        <dbReference type="EMBL" id="MFC7153828.1"/>
    </source>
</evidence>
<organism evidence="3 4">
    <name type="scientific">Cohnella cellulosilytica</name>
    <dbReference type="NCBI Taxonomy" id="986710"/>
    <lineage>
        <taxon>Bacteria</taxon>
        <taxon>Bacillati</taxon>
        <taxon>Bacillota</taxon>
        <taxon>Bacilli</taxon>
        <taxon>Bacillales</taxon>
        <taxon>Paenibacillaceae</taxon>
        <taxon>Cohnella</taxon>
    </lineage>
</organism>
<accession>A0ABW2FL02</accession>
<dbReference type="EMBL" id="JBHTAI010000059">
    <property type="protein sequence ID" value="MFC7153828.1"/>
    <property type="molecule type" value="Genomic_DNA"/>
</dbReference>
<dbReference type="InterPro" id="IPR002559">
    <property type="entry name" value="Transposase_11"/>
</dbReference>
<evidence type="ECO:0000313" key="4">
    <source>
        <dbReference type="Proteomes" id="UP001596378"/>
    </source>
</evidence>
<dbReference type="PANTHER" id="PTHR35604">
    <property type="entry name" value="TRANSPOSASE INSH FOR INSERTION SEQUENCE ELEMENT IS5A-RELATED"/>
    <property type="match status" value="1"/>
</dbReference>
<evidence type="ECO:0000259" key="2">
    <source>
        <dbReference type="Pfam" id="PF05598"/>
    </source>
</evidence>
<reference evidence="4" key="1">
    <citation type="journal article" date="2019" name="Int. J. Syst. Evol. Microbiol.">
        <title>The Global Catalogue of Microorganisms (GCM) 10K type strain sequencing project: providing services to taxonomists for standard genome sequencing and annotation.</title>
        <authorList>
            <consortium name="The Broad Institute Genomics Platform"/>
            <consortium name="The Broad Institute Genome Sequencing Center for Infectious Disease"/>
            <person name="Wu L."/>
            <person name="Ma J."/>
        </authorList>
    </citation>
    <scope>NUCLEOTIDE SEQUENCE [LARGE SCALE GENOMIC DNA]</scope>
    <source>
        <strain evidence="4">KCTC 12907</strain>
    </source>
</reference>
<feature type="non-terminal residue" evidence="3">
    <location>
        <position position="1"/>
    </location>
</feature>
<dbReference type="InterPro" id="IPR008490">
    <property type="entry name" value="Transposase_InsH_N"/>
</dbReference>
<proteinExistence type="predicted"/>
<dbReference type="Pfam" id="PF01609">
    <property type="entry name" value="DDE_Tnp_1"/>
    <property type="match status" value="1"/>
</dbReference>